<name>A0A2P2M010_RHIMU</name>
<dbReference type="EMBL" id="GGEC01043073">
    <property type="protein sequence ID" value="MBX23557.1"/>
    <property type="molecule type" value="Transcribed_RNA"/>
</dbReference>
<proteinExistence type="predicted"/>
<feature type="compositionally biased region" description="Polar residues" evidence="1">
    <location>
        <begin position="1"/>
        <end position="11"/>
    </location>
</feature>
<feature type="region of interest" description="Disordered" evidence="1">
    <location>
        <begin position="1"/>
        <end position="23"/>
    </location>
</feature>
<evidence type="ECO:0000313" key="2">
    <source>
        <dbReference type="EMBL" id="MBX23557.1"/>
    </source>
</evidence>
<evidence type="ECO:0000256" key="1">
    <source>
        <dbReference type="SAM" id="MobiDB-lite"/>
    </source>
</evidence>
<reference evidence="2" key="1">
    <citation type="submission" date="2018-02" db="EMBL/GenBank/DDBJ databases">
        <title>Rhizophora mucronata_Transcriptome.</title>
        <authorList>
            <person name="Meera S.P."/>
            <person name="Sreeshan A."/>
            <person name="Augustine A."/>
        </authorList>
    </citation>
    <scope>NUCLEOTIDE SEQUENCE</scope>
    <source>
        <tissue evidence="2">Leaf</tissue>
    </source>
</reference>
<accession>A0A2P2M010</accession>
<dbReference type="AlphaFoldDB" id="A0A2P2M010"/>
<organism evidence="2">
    <name type="scientific">Rhizophora mucronata</name>
    <name type="common">Asiatic mangrove</name>
    <dbReference type="NCBI Taxonomy" id="61149"/>
    <lineage>
        <taxon>Eukaryota</taxon>
        <taxon>Viridiplantae</taxon>
        <taxon>Streptophyta</taxon>
        <taxon>Embryophyta</taxon>
        <taxon>Tracheophyta</taxon>
        <taxon>Spermatophyta</taxon>
        <taxon>Magnoliopsida</taxon>
        <taxon>eudicotyledons</taxon>
        <taxon>Gunneridae</taxon>
        <taxon>Pentapetalae</taxon>
        <taxon>rosids</taxon>
        <taxon>fabids</taxon>
        <taxon>Malpighiales</taxon>
        <taxon>Rhizophoraceae</taxon>
        <taxon>Rhizophora</taxon>
    </lineage>
</organism>
<sequence length="60" mass="6577">MAGPIETNTMNPDADYSHSQFKGKDNVQLGGLDSRVPESEYQVLLSLANAYVFDSQEALN</sequence>
<protein>
    <submittedName>
        <fullName evidence="2">Uncharacterized protein</fullName>
    </submittedName>
</protein>